<dbReference type="PANTHER" id="PTHR43016:SF16">
    <property type="entry name" value="METALLOPROTEASE, PUTATIVE (AFU_ORTHOLOGUE AFUA_4G07610)-RELATED"/>
    <property type="match status" value="1"/>
</dbReference>
<dbReference type="InterPro" id="IPR011249">
    <property type="entry name" value="Metalloenz_LuxS/M16"/>
</dbReference>
<reference evidence="1" key="2">
    <citation type="submission" date="2020-11" db="EMBL/GenBank/DDBJ databases">
        <authorList>
            <consortium name="DOE Joint Genome Institute"/>
            <person name="Kuo A."/>
            <person name="Miyauchi S."/>
            <person name="Kiss E."/>
            <person name="Drula E."/>
            <person name="Kohler A."/>
            <person name="Sanchez-Garcia M."/>
            <person name="Andreopoulos B."/>
            <person name="Barry K.W."/>
            <person name="Bonito G."/>
            <person name="Buee M."/>
            <person name="Carver A."/>
            <person name="Chen C."/>
            <person name="Cichocki N."/>
            <person name="Clum A."/>
            <person name="Culley D."/>
            <person name="Crous P.W."/>
            <person name="Fauchery L."/>
            <person name="Girlanda M."/>
            <person name="Hayes R."/>
            <person name="Keri Z."/>
            <person name="Labutti K."/>
            <person name="Lipzen A."/>
            <person name="Lombard V."/>
            <person name="Magnuson J."/>
            <person name="Maillard F."/>
            <person name="Morin E."/>
            <person name="Murat C."/>
            <person name="Nolan M."/>
            <person name="Ohm R."/>
            <person name="Pangilinan J."/>
            <person name="Pereira M."/>
            <person name="Perotto S."/>
            <person name="Peter M."/>
            <person name="Riley R."/>
            <person name="Sitrit Y."/>
            <person name="Stielow B."/>
            <person name="Szollosi G."/>
            <person name="Zifcakova L."/>
            <person name="Stursova M."/>
            <person name="Spatafora J.W."/>
            <person name="Tedersoo L."/>
            <person name="Vaario L.-M."/>
            <person name="Yamada A."/>
            <person name="Yan M."/>
            <person name="Wang P."/>
            <person name="Xu J."/>
            <person name="Bruns T."/>
            <person name="Baldrian P."/>
            <person name="Vilgalys R."/>
            <person name="Henrissat B."/>
            <person name="Grigoriev I.V."/>
            <person name="Hibbett D."/>
            <person name="Nagy L.G."/>
            <person name="Martin F.M."/>
        </authorList>
    </citation>
    <scope>NUCLEOTIDE SEQUENCE</scope>
    <source>
        <strain evidence="1">UH-Tt-Lm1</strain>
    </source>
</reference>
<evidence type="ECO:0000313" key="1">
    <source>
        <dbReference type="EMBL" id="KAF9780022.1"/>
    </source>
</evidence>
<dbReference type="PANTHER" id="PTHR43016">
    <property type="entry name" value="PRESEQUENCE PROTEASE"/>
    <property type="match status" value="1"/>
</dbReference>
<dbReference type="OrthoDB" id="4953at2759"/>
<protein>
    <submittedName>
        <fullName evidence="1">Uncharacterized protein</fullName>
    </submittedName>
</protein>
<evidence type="ECO:0000313" key="2">
    <source>
        <dbReference type="Proteomes" id="UP000736335"/>
    </source>
</evidence>
<name>A0A9P6H609_9AGAM</name>
<dbReference type="GO" id="GO:0046872">
    <property type="term" value="F:metal ion binding"/>
    <property type="evidence" value="ECO:0007669"/>
    <property type="project" value="InterPro"/>
</dbReference>
<gene>
    <name evidence="1" type="ORF">BJ322DRAFT_1165133</name>
</gene>
<comment type="caution">
    <text evidence="1">The sequence shown here is derived from an EMBL/GenBank/DDBJ whole genome shotgun (WGS) entry which is preliminary data.</text>
</comment>
<dbReference type="EMBL" id="WIUZ02000017">
    <property type="protein sequence ID" value="KAF9780022.1"/>
    <property type="molecule type" value="Genomic_DNA"/>
</dbReference>
<dbReference type="SUPFAM" id="SSF63411">
    <property type="entry name" value="LuxS/MPP-like metallohydrolase"/>
    <property type="match status" value="2"/>
</dbReference>
<proteinExistence type="predicted"/>
<sequence length="394" mass="44489">MATSDRTPTVRWDWHRLNSWNEKNALDILSVYLTSSPVAPLNKEYVEVETPLYTYIYFYEDERATRGDLAIYVGSVPTENLASFPDKLHASLARIAKGDLDMERMAMVINHDVRKHIEGDGNPLPFFIGFDHVQSDFVTVSAYVTMSAIPNHLRPHISTYVSSFFSLPVKCSNGERLSHEEVVNKLDDETVAYGAESGASNMFEELLRVSIKVEKDRYETAVRWLKDLFYGSEFDKERLQITLAKIQQSLPEMKRSGNTVLSAIASEQLYDETSTPRAGTVLKQAEFIPGLLQQLQSDPINFVPRDQRRQPGPFPVRNGREPIALRLEDIRNREGTTRELFAQQGFFLVHATTHIKYFEMGLGGLRLSLGAFDGKVVEALILGTAEQRQAVAAP</sequence>
<dbReference type="Gene3D" id="3.30.830.10">
    <property type="entry name" value="Metalloenzyme, LuxS/M16 peptidase-like"/>
    <property type="match status" value="2"/>
</dbReference>
<keyword evidence="2" id="KW-1185">Reference proteome</keyword>
<organism evidence="1 2">
    <name type="scientific">Thelephora terrestris</name>
    <dbReference type="NCBI Taxonomy" id="56493"/>
    <lineage>
        <taxon>Eukaryota</taxon>
        <taxon>Fungi</taxon>
        <taxon>Dikarya</taxon>
        <taxon>Basidiomycota</taxon>
        <taxon>Agaricomycotina</taxon>
        <taxon>Agaricomycetes</taxon>
        <taxon>Thelephorales</taxon>
        <taxon>Thelephoraceae</taxon>
        <taxon>Thelephora</taxon>
    </lineage>
</organism>
<accession>A0A9P6H609</accession>
<dbReference type="Proteomes" id="UP000736335">
    <property type="component" value="Unassembled WGS sequence"/>
</dbReference>
<dbReference type="AlphaFoldDB" id="A0A9P6H609"/>
<reference evidence="1" key="1">
    <citation type="journal article" date="2020" name="Nat. Commun.">
        <title>Large-scale genome sequencing of mycorrhizal fungi provides insights into the early evolution of symbiotic traits.</title>
        <authorList>
            <person name="Miyauchi S."/>
            <person name="Kiss E."/>
            <person name="Kuo A."/>
            <person name="Drula E."/>
            <person name="Kohler A."/>
            <person name="Sanchez-Garcia M."/>
            <person name="Morin E."/>
            <person name="Andreopoulos B."/>
            <person name="Barry K.W."/>
            <person name="Bonito G."/>
            <person name="Buee M."/>
            <person name="Carver A."/>
            <person name="Chen C."/>
            <person name="Cichocki N."/>
            <person name="Clum A."/>
            <person name="Culley D."/>
            <person name="Crous P.W."/>
            <person name="Fauchery L."/>
            <person name="Girlanda M."/>
            <person name="Hayes R.D."/>
            <person name="Keri Z."/>
            <person name="LaButti K."/>
            <person name="Lipzen A."/>
            <person name="Lombard V."/>
            <person name="Magnuson J."/>
            <person name="Maillard F."/>
            <person name="Murat C."/>
            <person name="Nolan M."/>
            <person name="Ohm R.A."/>
            <person name="Pangilinan J."/>
            <person name="Pereira M.F."/>
            <person name="Perotto S."/>
            <person name="Peter M."/>
            <person name="Pfister S."/>
            <person name="Riley R."/>
            <person name="Sitrit Y."/>
            <person name="Stielow J.B."/>
            <person name="Szollosi G."/>
            <person name="Zifcakova L."/>
            <person name="Stursova M."/>
            <person name="Spatafora J.W."/>
            <person name="Tedersoo L."/>
            <person name="Vaario L.M."/>
            <person name="Yamada A."/>
            <person name="Yan M."/>
            <person name="Wang P."/>
            <person name="Xu J."/>
            <person name="Bruns T."/>
            <person name="Baldrian P."/>
            <person name="Vilgalys R."/>
            <person name="Dunand C."/>
            <person name="Henrissat B."/>
            <person name="Grigoriev I.V."/>
            <person name="Hibbett D."/>
            <person name="Nagy L.G."/>
            <person name="Martin F.M."/>
        </authorList>
    </citation>
    <scope>NUCLEOTIDE SEQUENCE</scope>
    <source>
        <strain evidence="1">UH-Tt-Lm1</strain>
    </source>
</reference>